<dbReference type="AlphaFoldDB" id="A0A1Q3FE32"/>
<accession>A0A1Q3FE32</accession>
<evidence type="ECO:0000256" key="9">
    <source>
        <dbReference type="ARBA" id="ARBA00022989"/>
    </source>
</evidence>
<dbReference type="GO" id="GO:0061631">
    <property type="term" value="F:ubiquitin conjugating enzyme activity"/>
    <property type="evidence" value="ECO:0007669"/>
    <property type="project" value="UniProtKB-EC"/>
</dbReference>
<keyword evidence="4 14" id="KW-0812">Transmembrane</keyword>
<keyword evidence="5" id="KW-0547">Nucleotide-binding</keyword>
<dbReference type="EC" id="2.3.2.23" evidence="2"/>
<evidence type="ECO:0000256" key="5">
    <source>
        <dbReference type="ARBA" id="ARBA00022741"/>
    </source>
</evidence>
<feature type="region of interest" description="Disordered" evidence="13">
    <location>
        <begin position="178"/>
        <end position="230"/>
    </location>
</feature>
<evidence type="ECO:0000313" key="16">
    <source>
        <dbReference type="EMBL" id="JAV25816.1"/>
    </source>
</evidence>
<keyword evidence="9 14" id="KW-1133">Transmembrane helix</keyword>
<evidence type="ECO:0000256" key="3">
    <source>
        <dbReference type="ARBA" id="ARBA00022679"/>
    </source>
</evidence>
<protein>
    <recommendedName>
        <fullName evidence="12">Ubiquitin-conjugating enzyme E2 J2</fullName>
        <ecNumber evidence="2">2.3.2.23</ecNumber>
    </recommendedName>
</protein>
<feature type="transmembrane region" description="Helical" evidence="14">
    <location>
        <begin position="238"/>
        <end position="259"/>
    </location>
</feature>
<evidence type="ECO:0000256" key="2">
    <source>
        <dbReference type="ARBA" id="ARBA00012486"/>
    </source>
</evidence>
<evidence type="ECO:0000256" key="11">
    <source>
        <dbReference type="ARBA" id="ARBA00054775"/>
    </source>
</evidence>
<dbReference type="PANTHER" id="PTHR24067">
    <property type="entry name" value="UBIQUITIN-CONJUGATING ENZYME E2"/>
    <property type="match status" value="1"/>
</dbReference>
<dbReference type="PROSITE" id="PS50127">
    <property type="entry name" value="UBC_2"/>
    <property type="match status" value="1"/>
</dbReference>
<name>A0A1Q3FE32_CULTA</name>
<reference evidence="16" key="1">
    <citation type="submission" date="2017-01" db="EMBL/GenBank/DDBJ databases">
        <title>A deep insight into the sialotranscriptome of adult male and female Cluex tarsalis mosquitoes.</title>
        <authorList>
            <person name="Ribeiro J.M."/>
            <person name="Moreira F."/>
            <person name="Bernard K.A."/>
            <person name="Calvo E."/>
        </authorList>
    </citation>
    <scope>NUCLEOTIDE SEQUENCE</scope>
    <source>
        <strain evidence="16">Kern County</strain>
        <tissue evidence="16">Salivary glands</tissue>
    </source>
</reference>
<dbReference type="InterPro" id="IPR016135">
    <property type="entry name" value="UBQ-conjugating_enzyme/RWD"/>
</dbReference>
<evidence type="ECO:0000256" key="12">
    <source>
        <dbReference type="ARBA" id="ARBA00073320"/>
    </source>
</evidence>
<dbReference type="GO" id="GO:0005789">
    <property type="term" value="C:endoplasmic reticulum membrane"/>
    <property type="evidence" value="ECO:0007669"/>
    <property type="project" value="UniProtKB-SubCell"/>
</dbReference>
<feature type="domain" description="UBC core" evidence="15">
    <location>
        <begin position="7"/>
        <end position="157"/>
    </location>
</feature>
<evidence type="ECO:0000256" key="13">
    <source>
        <dbReference type="SAM" id="MobiDB-lite"/>
    </source>
</evidence>
<evidence type="ECO:0000256" key="10">
    <source>
        <dbReference type="ARBA" id="ARBA00023136"/>
    </source>
</evidence>
<dbReference type="Pfam" id="PF00179">
    <property type="entry name" value="UQ_con"/>
    <property type="match status" value="1"/>
</dbReference>
<dbReference type="SUPFAM" id="SSF54495">
    <property type="entry name" value="UBC-like"/>
    <property type="match status" value="1"/>
</dbReference>
<dbReference type="InterPro" id="IPR000608">
    <property type="entry name" value="UBC"/>
</dbReference>
<dbReference type="EMBL" id="GFDL01009229">
    <property type="protein sequence ID" value="JAV25816.1"/>
    <property type="molecule type" value="Transcribed_RNA"/>
</dbReference>
<evidence type="ECO:0000256" key="1">
    <source>
        <dbReference type="ARBA" id="ARBA00004586"/>
    </source>
</evidence>
<evidence type="ECO:0000256" key="14">
    <source>
        <dbReference type="SAM" id="Phobius"/>
    </source>
</evidence>
<keyword evidence="10 14" id="KW-0472">Membrane</keyword>
<sequence>MTNQKPTATSRLKQDYMRLKRDPVPYITAEPLPSNILEWHYVIHGPEDSPYHGGYYHGTLLFTKEFPFKPPSIYMITPNGRFKTNKRLCLSISDFHPDTWNPAWSVATILTGLLSFMLETTPTLGSCESTTYEKRRYARQSLEFNMKNEVFQELFPEVCEEIKERLAKIEEHRKANAAANAATNNNNTTATATAGTTGNGTVAAASPDGLLDVDGADGPNPDRTGTGADDSNNIWHSLYTNLIVLIGFVIFALIVHYVIKSMNIE</sequence>
<dbReference type="SMART" id="SM00212">
    <property type="entry name" value="UBCc"/>
    <property type="match status" value="1"/>
</dbReference>
<dbReference type="Gene3D" id="3.10.110.10">
    <property type="entry name" value="Ubiquitin Conjugating Enzyme"/>
    <property type="match status" value="1"/>
</dbReference>
<evidence type="ECO:0000256" key="6">
    <source>
        <dbReference type="ARBA" id="ARBA00022786"/>
    </source>
</evidence>
<dbReference type="GO" id="GO:0005524">
    <property type="term" value="F:ATP binding"/>
    <property type="evidence" value="ECO:0007669"/>
    <property type="project" value="UniProtKB-KW"/>
</dbReference>
<comment type="subcellular location">
    <subcellularLocation>
        <location evidence="1">Endoplasmic reticulum membrane</location>
    </subcellularLocation>
</comment>
<evidence type="ECO:0000256" key="8">
    <source>
        <dbReference type="ARBA" id="ARBA00022840"/>
    </source>
</evidence>
<evidence type="ECO:0000256" key="7">
    <source>
        <dbReference type="ARBA" id="ARBA00022824"/>
    </source>
</evidence>
<keyword evidence="8" id="KW-0067">ATP-binding</keyword>
<feature type="compositionally biased region" description="Low complexity" evidence="13">
    <location>
        <begin position="178"/>
        <end position="205"/>
    </location>
</feature>
<dbReference type="CDD" id="cd23799">
    <property type="entry name" value="UBCc_UBE2J"/>
    <property type="match status" value="1"/>
</dbReference>
<keyword evidence="3" id="KW-0808">Transferase</keyword>
<comment type="function">
    <text evidence="11">Catalyzes the covalent attachment of ubiquitin to other proteins. Seems to function in the selective degradation of misfolded membrane proteins from the endoplasmic reticulum (ERAD). In cooperation with the GATOR2 complex, catalyzes 'Lys-6'-linked ubiquitination of NPRL2.</text>
</comment>
<evidence type="ECO:0000259" key="15">
    <source>
        <dbReference type="PROSITE" id="PS50127"/>
    </source>
</evidence>
<keyword evidence="6" id="KW-0833">Ubl conjugation pathway</keyword>
<organism evidence="16">
    <name type="scientific">Culex tarsalis</name>
    <name type="common">Encephalitis mosquito</name>
    <dbReference type="NCBI Taxonomy" id="7177"/>
    <lineage>
        <taxon>Eukaryota</taxon>
        <taxon>Metazoa</taxon>
        <taxon>Ecdysozoa</taxon>
        <taxon>Arthropoda</taxon>
        <taxon>Hexapoda</taxon>
        <taxon>Insecta</taxon>
        <taxon>Pterygota</taxon>
        <taxon>Neoptera</taxon>
        <taxon>Endopterygota</taxon>
        <taxon>Diptera</taxon>
        <taxon>Nematocera</taxon>
        <taxon>Culicoidea</taxon>
        <taxon>Culicidae</taxon>
        <taxon>Culicinae</taxon>
        <taxon>Culicini</taxon>
        <taxon>Culex</taxon>
        <taxon>Culex</taxon>
    </lineage>
</organism>
<evidence type="ECO:0000256" key="4">
    <source>
        <dbReference type="ARBA" id="ARBA00022692"/>
    </source>
</evidence>
<dbReference type="InterPro" id="IPR050113">
    <property type="entry name" value="Ub_conjugating_enzyme"/>
</dbReference>
<proteinExistence type="predicted"/>
<keyword evidence="7" id="KW-0256">Endoplasmic reticulum</keyword>
<dbReference type="FunFam" id="3.10.110.10:FF:000023">
    <property type="entry name" value="Ubiquitin-conjugating enzyme E2 J2"/>
    <property type="match status" value="1"/>
</dbReference>